<dbReference type="InterPro" id="IPR044516">
    <property type="entry name" value="UXS-like"/>
</dbReference>
<dbReference type="KEGG" id="tro:trd_0840"/>
<dbReference type="eggNOG" id="COG0451">
    <property type="taxonomic scope" value="Bacteria"/>
</dbReference>
<evidence type="ECO:0000256" key="14">
    <source>
        <dbReference type="ARBA" id="ARBA00023239"/>
    </source>
</evidence>
<gene>
    <name evidence="16" type="ordered locus">trd_0840</name>
</gene>
<evidence type="ECO:0000256" key="10">
    <source>
        <dbReference type="ARBA" id="ARBA00023027"/>
    </source>
</evidence>
<evidence type="ECO:0000256" key="12">
    <source>
        <dbReference type="ARBA" id="ARBA00023136"/>
    </source>
</evidence>
<comment type="cofactor">
    <cofactor evidence="1">
        <name>NAD(+)</name>
        <dbReference type="ChEBI" id="CHEBI:57540"/>
    </cofactor>
</comment>
<evidence type="ECO:0000256" key="1">
    <source>
        <dbReference type="ARBA" id="ARBA00001911"/>
    </source>
</evidence>
<evidence type="ECO:0000256" key="3">
    <source>
        <dbReference type="ARBA" id="ARBA00005100"/>
    </source>
</evidence>
<dbReference type="HOGENOM" id="CLU_007383_4_0_0"/>
<dbReference type="Pfam" id="PF16363">
    <property type="entry name" value="GDP_Man_Dehyd"/>
    <property type="match status" value="1"/>
</dbReference>
<evidence type="ECO:0000313" key="17">
    <source>
        <dbReference type="Proteomes" id="UP000000447"/>
    </source>
</evidence>
<keyword evidence="8" id="KW-0735">Signal-anchor</keyword>
<evidence type="ECO:0000256" key="5">
    <source>
        <dbReference type="ARBA" id="ARBA00012290"/>
    </source>
</evidence>
<evidence type="ECO:0000256" key="6">
    <source>
        <dbReference type="ARBA" id="ARBA00022692"/>
    </source>
</evidence>
<dbReference type="OrthoDB" id="9803061at2"/>
<sequence>MRILVTGGAGFIGSHLCESLLLDGYQVIAVDSLLTGRLGNIRHLLTHPFFRFIEQDVTQGIDIEADAIFHLASPASPVGYRQYPIETLLVNSVGTYHLLELARRVRARFVFASTSEVYGDPLIHPQREDYFGNVNPIGPRSCYDEGKRFGEALTMEFVRSFGVDARIARIFNTYGPRMDPADGRVVPNFIVHALTGEPIEIFGDGMQTRSLCYISDMVRGLRLLMERDGLAGTVINLGNPDERTILELAYLVRELTGNPVPIVFRPARPDDPGRRCPDISRARAVLGWEPRVPVEEGLRMTIDYFQDVLARAAAFDE</sequence>
<dbReference type="InterPro" id="IPR036291">
    <property type="entry name" value="NAD(P)-bd_dom_sf"/>
</dbReference>
<accession>B9KZC6</accession>
<dbReference type="Proteomes" id="UP000000447">
    <property type="component" value="Chromosome"/>
</dbReference>
<comment type="subcellular location">
    <subcellularLocation>
        <location evidence="2">Golgi apparatus</location>
        <location evidence="2">Golgi stack membrane</location>
        <topology evidence="2">Single-pass type II membrane protein</topology>
    </subcellularLocation>
</comment>
<evidence type="ECO:0000256" key="13">
    <source>
        <dbReference type="ARBA" id="ARBA00023180"/>
    </source>
</evidence>
<dbReference type="UniPathway" id="UPA00796">
    <property type="reaction ID" value="UER00771"/>
</dbReference>
<dbReference type="EC" id="4.1.1.35" evidence="5"/>
<dbReference type="PANTHER" id="PTHR43078:SF6">
    <property type="entry name" value="UDP-GLUCURONIC ACID DECARBOXYLASE 1"/>
    <property type="match status" value="1"/>
</dbReference>
<keyword evidence="12" id="KW-0472">Membrane</keyword>
<reference evidence="16 17" key="1">
    <citation type="journal article" date="2009" name="PLoS ONE">
        <title>Complete genome sequence of the aerobic CO-oxidizing thermophile Thermomicrobium roseum.</title>
        <authorList>
            <person name="Wu D."/>
            <person name="Raymond J."/>
            <person name="Wu M."/>
            <person name="Chatterji S."/>
            <person name="Ren Q."/>
            <person name="Graham J.E."/>
            <person name="Bryant D.A."/>
            <person name="Robb F."/>
            <person name="Colman A."/>
            <person name="Tallon L.J."/>
            <person name="Badger J.H."/>
            <person name="Madupu R."/>
            <person name="Ward N.L."/>
            <person name="Eisen J.A."/>
        </authorList>
    </citation>
    <scope>NUCLEOTIDE SEQUENCE [LARGE SCALE GENOMIC DNA]</scope>
    <source>
        <strain evidence="17">ATCC 27502 / DSM 5159 / P-2</strain>
    </source>
</reference>
<evidence type="ECO:0000256" key="8">
    <source>
        <dbReference type="ARBA" id="ARBA00022968"/>
    </source>
</evidence>
<dbReference type="CDD" id="cd05230">
    <property type="entry name" value="UGD_SDR_e"/>
    <property type="match status" value="1"/>
</dbReference>
<name>B9KZC6_THERP</name>
<evidence type="ECO:0000313" key="16">
    <source>
        <dbReference type="EMBL" id="ACM06334.1"/>
    </source>
</evidence>
<evidence type="ECO:0000256" key="7">
    <source>
        <dbReference type="ARBA" id="ARBA00022793"/>
    </source>
</evidence>
<keyword evidence="11" id="KW-0333">Golgi apparatus</keyword>
<dbReference type="SUPFAM" id="SSF51735">
    <property type="entry name" value="NAD(P)-binding Rossmann-fold domains"/>
    <property type="match status" value="1"/>
</dbReference>
<dbReference type="InterPro" id="IPR016040">
    <property type="entry name" value="NAD(P)-bd_dom"/>
</dbReference>
<dbReference type="AlphaFoldDB" id="B9KZC6"/>
<dbReference type="GO" id="GO:0048040">
    <property type="term" value="F:UDP-glucuronate decarboxylase activity"/>
    <property type="evidence" value="ECO:0007669"/>
    <property type="project" value="UniProtKB-EC"/>
</dbReference>
<dbReference type="GO" id="GO:0042732">
    <property type="term" value="P:D-xylose metabolic process"/>
    <property type="evidence" value="ECO:0007669"/>
    <property type="project" value="InterPro"/>
</dbReference>
<keyword evidence="6" id="KW-0812">Transmembrane</keyword>
<evidence type="ECO:0000256" key="9">
    <source>
        <dbReference type="ARBA" id="ARBA00022989"/>
    </source>
</evidence>
<dbReference type="STRING" id="309801.trd_0840"/>
<dbReference type="RefSeq" id="WP_012642225.1">
    <property type="nucleotide sequence ID" value="NC_011959.1"/>
</dbReference>
<organism evidence="16 17">
    <name type="scientific">Thermomicrobium roseum (strain ATCC 27502 / DSM 5159 / P-2)</name>
    <dbReference type="NCBI Taxonomy" id="309801"/>
    <lineage>
        <taxon>Bacteria</taxon>
        <taxon>Pseudomonadati</taxon>
        <taxon>Thermomicrobiota</taxon>
        <taxon>Thermomicrobia</taxon>
        <taxon>Thermomicrobiales</taxon>
        <taxon>Thermomicrobiaceae</taxon>
        <taxon>Thermomicrobium</taxon>
    </lineage>
</organism>
<evidence type="ECO:0000259" key="15">
    <source>
        <dbReference type="Pfam" id="PF16363"/>
    </source>
</evidence>
<keyword evidence="7" id="KW-0210">Decarboxylase</keyword>
<dbReference type="GO" id="GO:0005737">
    <property type="term" value="C:cytoplasm"/>
    <property type="evidence" value="ECO:0007669"/>
    <property type="project" value="TreeGrafter"/>
</dbReference>
<dbReference type="PANTHER" id="PTHR43078">
    <property type="entry name" value="UDP-GLUCURONIC ACID DECARBOXYLASE-RELATED"/>
    <property type="match status" value="1"/>
</dbReference>
<evidence type="ECO:0000256" key="4">
    <source>
        <dbReference type="ARBA" id="ARBA00007505"/>
    </source>
</evidence>
<evidence type="ECO:0000256" key="11">
    <source>
        <dbReference type="ARBA" id="ARBA00023034"/>
    </source>
</evidence>
<keyword evidence="10" id="KW-0520">NAD</keyword>
<comment type="similarity">
    <text evidence="4">Belongs to the NAD(P)-dependent epimerase/dehydratase family. UDP-glucuronic acid decarboxylase subfamily.</text>
</comment>
<keyword evidence="17" id="KW-1185">Reference proteome</keyword>
<keyword evidence="9" id="KW-1133">Transmembrane helix</keyword>
<protein>
    <recommendedName>
        <fullName evidence="5">UDP-glucuronate decarboxylase</fullName>
        <ecNumber evidence="5">4.1.1.35</ecNumber>
    </recommendedName>
</protein>
<keyword evidence="13" id="KW-0325">Glycoprotein</keyword>
<dbReference type="GO" id="GO:0070403">
    <property type="term" value="F:NAD+ binding"/>
    <property type="evidence" value="ECO:0007669"/>
    <property type="project" value="InterPro"/>
</dbReference>
<feature type="domain" description="NAD(P)-binding" evidence="15">
    <location>
        <begin position="4"/>
        <end position="301"/>
    </location>
</feature>
<evidence type="ECO:0000256" key="2">
    <source>
        <dbReference type="ARBA" id="ARBA00004447"/>
    </source>
</evidence>
<dbReference type="GO" id="GO:0033320">
    <property type="term" value="P:UDP-D-xylose biosynthetic process"/>
    <property type="evidence" value="ECO:0007669"/>
    <property type="project" value="UniProtKB-UniPathway"/>
</dbReference>
<dbReference type="Gene3D" id="3.40.50.720">
    <property type="entry name" value="NAD(P)-binding Rossmann-like Domain"/>
    <property type="match status" value="1"/>
</dbReference>
<keyword evidence="14" id="KW-0456">Lyase</keyword>
<comment type="pathway">
    <text evidence="3">Nucleotide-sugar biosynthesis; UDP-alpha-D-xylose biosynthesis; UDP-alpha-D-xylose from UDP-alpha-D-glucuronate: step 1/1.</text>
</comment>
<dbReference type="EMBL" id="CP001275">
    <property type="protein sequence ID" value="ACM06334.1"/>
    <property type="molecule type" value="Genomic_DNA"/>
</dbReference>
<dbReference type="FunFam" id="3.40.50.720:FF:000065">
    <property type="entry name" value="UDP-glucuronic acid decarboxylase 1"/>
    <property type="match status" value="1"/>
</dbReference>
<proteinExistence type="inferred from homology"/>